<evidence type="ECO:0000256" key="3">
    <source>
        <dbReference type="ARBA" id="ARBA00013109"/>
    </source>
</evidence>
<evidence type="ECO:0000256" key="5">
    <source>
        <dbReference type="ARBA" id="ARBA00023244"/>
    </source>
</evidence>
<organism evidence="11 12">
    <name type="scientific">Robertmurraya mangrovi</name>
    <dbReference type="NCBI Taxonomy" id="3098077"/>
    <lineage>
        <taxon>Bacteria</taxon>
        <taxon>Bacillati</taxon>
        <taxon>Bacillota</taxon>
        <taxon>Bacilli</taxon>
        <taxon>Bacillales</taxon>
        <taxon>Bacillaceae</taxon>
        <taxon>Robertmurraya</taxon>
    </lineage>
</organism>
<evidence type="ECO:0000256" key="9">
    <source>
        <dbReference type="RuleBase" id="RU366031"/>
    </source>
</evidence>
<sequence length="259" mass="29572">MSSCLPLQGKKVLVPRGKKEAKAFSNLVEQYGGIPVEIPLIAFRAVQETTEIQHTIESLHTYDWIIFTSNVTVETFFQLLGEFDRNHFPKIAVIGEKTEQTLNQKSLYVDFIPDDYVAEGFVEKFLPIVHKGMKILLPKGNLARDYIATTLRANGVQVDERIIYETYFPEENKKKLVDLLVKKDLNILTFTSPSTVDHLIEVVNEHELHHSIEPCIIGCIGPITKKKLEAHGLRVHVMPEVYTVKHMLEDICTYITKNQ</sequence>
<protein>
    <recommendedName>
        <fullName evidence="7 9">Uroporphyrinogen-III synthase</fullName>
        <ecNumber evidence="3 9">4.2.1.75</ecNumber>
    </recommendedName>
</protein>
<keyword evidence="5 9" id="KW-0627">Porphyrin biosynthesis</keyword>
<keyword evidence="11" id="KW-0614">Plasmid</keyword>
<comment type="pathway">
    <text evidence="1 9">Porphyrin-containing compound metabolism; protoporphyrin-IX biosynthesis; coproporphyrinogen-III from 5-aminolevulinate: step 3/4.</text>
</comment>
<dbReference type="PANTHER" id="PTHR38042">
    <property type="entry name" value="UROPORPHYRINOGEN-III SYNTHASE, CHLOROPLASTIC"/>
    <property type="match status" value="1"/>
</dbReference>
<dbReference type="Pfam" id="PF02602">
    <property type="entry name" value="HEM4"/>
    <property type="match status" value="1"/>
</dbReference>
<comment type="catalytic activity">
    <reaction evidence="8 9">
        <text>hydroxymethylbilane = uroporphyrinogen III + H2O</text>
        <dbReference type="Rhea" id="RHEA:18965"/>
        <dbReference type="ChEBI" id="CHEBI:15377"/>
        <dbReference type="ChEBI" id="CHEBI:57308"/>
        <dbReference type="ChEBI" id="CHEBI:57845"/>
        <dbReference type="EC" id="4.2.1.75"/>
    </reaction>
</comment>
<dbReference type="Proteomes" id="UP001290455">
    <property type="component" value="Unassembled WGS sequence"/>
</dbReference>
<evidence type="ECO:0000256" key="7">
    <source>
        <dbReference type="ARBA" id="ARBA00040167"/>
    </source>
</evidence>
<geneLocation type="plasmid" evidence="11">
    <name>unnamed</name>
</geneLocation>
<dbReference type="RefSeq" id="WP_322445330.1">
    <property type="nucleotide sequence ID" value="NZ_JAXOFX010000002.1"/>
</dbReference>
<feature type="domain" description="Tetrapyrrole biosynthesis uroporphyrinogen III synthase" evidence="10">
    <location>
        <begin position="23"/>
        <end position="249"/>
    </location>
</feature>
<proteinExistence type="inferred from homology"/>
<comment type="caution">
    <text evidence="11">The sequence shown here is derived from an EMBL/GenBank/DDBJ whole genome shotgun (WGS) entry which is preliminary data.</text>
</comment>
<name>A0ABU5IUG1_9BACI</name>
<evidence type="ECO:0000256" key="4">
    <source>
        <dbReference type="ARBA" id="ARBA00023239"/>
    </source>
</evidence>
<dbReference type="InterPro" id="IPR003754">
    <property type="entry name" value="4pyrrol_synth_uPrphyn_synth"/>
</dbReference>
<evidence type="ECO:0000313" key="12">
    <source>
        <dbReference type="Proteomes" id="UP001290455"/>
    </source>
</evidence>
<dbReference type="GO" id="GO:0004852">
    <property type="term" value="F:uroporphyrinogen-III synthase activity"/>
    <property type="evidence" value="ECO:0007669"/>
    <property type="project" value="UniProtKB-EC"/>
</dbReference>
<evidence type="ECO:0000259" key="10">
    <source>
        <dbReference type="Pfam" id="PF02602"/>
    </source>
</evidence>
<keyword evidence="4 9" id="KW-0456">Lyase</keyword>
<gene>
    <name evidence="11" type="ORF">SM124_03380</name>
</gene>
<dbReference type="EC" id="4.2.1.75" evidence="3 9"/>
<keyword evidence="12" id="KW-1185">Reference proteome</keyword>
<evidence type="ECO:0000256" key="1">
    <source>
        <dbReference type="ARBA" id="ARBA00004772"/>
    </source>
</evidence>
<dbReference type="EMBL" id="JAXOFX010000002">
    <property type="protein sequence ID" value="MDZ5470787.1"/>
    <property type="molecule type" value="Genomic_DNA"/>
</dbReference>
<dbReference type="PANTHER" id="PTHR38042:SF1">
    <property type="entry name" value="UROPORPHYRINOGEN-III SYNTHASE, CHLOROPLASTIC"/>
    <property type="match status" value="1"/>
</dbReference>
<dbReference type="InterPro" id="IPR039793">
    <property type="entry name" value="UROS/Hem4"/>
</dbReference>
<dbReference type="Gene3D" id="3.40.50.10090">
    <property type="match status" value="2"/>
</dbReference>
<evidence type="ECO:0000256" key="6">
    <source>
        <dbReference type="ARBA" id="ARBA00037589"/>
    </source>
</evidence>
<evidence type="ECO:0000256" key="2">
    <source>
        <dbReference type="ARBA" id="ARBA00008133"/>
    </source>
</evidence>
<dbReference type="InterPro" id="IPR036108">
    <property type="entry name" value="4pyrrol_syn_uPrphyn_synt_sf"/>
</dbReference>
<dbReference type="CDD" id="cd06578">
    <property type="entry name" value="HemD"/>
    <property type="match status" value="1"/>
</dbReference>
<dbReference type="SUPFAM" id="SSF69618">
    <property type="entry name" value="HemD-like"/>
    <property type="match status" value="1"/>
</dbReference>
<comment type="function">
    <text evidence="6 9">Catalyzes cyclization of the linear tetrapyrrole, hydroxymethylbilane, to the macrocyclic uroporphyrinogen III.</text>
</comment>
<comment type="similarity">
    <text evidence="2 9">Belongs to the uroporphyrinogen-III synthase family.</text>
</comment>
<evidence type="ECO:0000313" key="11">
    <source>
        <dbReference type="EMBL" id="MDZ5470787.1"/>
    </source>
</evidence>
<reference evidence="11 12" key="1">
    <citation type="submission" date="2023-11" db="EMBL/GenBank/DDBJ databases">
        <title>Bacillus jintuensis, isolated from a mudflat on the Beibu Gulf coast.</title>
        <authorList>
            <person name="Li M."/>
        </authorList>
    </citation>
    <scope>NUCLEOTIDE SEQUENCE [LARGE SCALE GENOMIC DNA]</scope>
    <source>
        <strain evidence="11 12">31A1R</strain>
        <plasmid evidence="11">unnamed</plasmid>
    </source>
</reference>
<evidence type="ECO:0000256" key="8">
    <source>
        <dbReference type="ARBA" id="ARBA00048617"/>
    </source>
</evidence>
<accession>A0ABU5IUG1</accession>